<keyword evidence="10" id="KW-1185">Reference proteome</keyword>
<feature type="compositionally biased region" description="Low complexity" evidence="8">
    <location>
        <begin position="1223"/>
        <end position="1234"/>
    </location>
</feature>
<dbReference type="Pfam" id="PF13945">
    <property type="entry name" value="NST1"/>
    <property type="match status" value="1"/>
</dbReference>
<feature type="compositionally biased region" description="Polar residues" evidence="8">
    <location>
        <begin position="1235"/>
        <end position="1246"/>
    </location>
</feature>
<evidence type="ECO:0000313" key="9">
    <source>
        <dbReference type="EMBL" id="KAI9635583.1"/>
    </source>
</evidence>
<dbReference type="InterPro" id="IPR051425">
    <property type="entry name" value="Formin_Homology"/>
</dbReference>
<feature type="compositionally biased region" description="Gly residues" evidence="8">
    <location>
        <begin position="1430"/>
        <end position="1442"/>
    </location>
</feature>
<feature type="compositionally biased region" description="Low complexity" evidence="8">
    <location>
        <begin position="968"/>
        <end position="979"/>
    </location>
</feature>
<comment type="subcellular location">
    <subcellularLocation>
        <location evidence="1 7">Cytoplasm</location>
    </subcellularLocation>
</comment>
<feature type="region of interest" description="Disordered" evidence="8">
    <location>
        <begin position="295"/>
        <end position="472"/>
    </location>
</feature>
<feature type="region of interest" description="Disordered" evidence="8">
    <location>
        <begin position="1"/>
        <end position="21"/>
    </location>
</feature>
<evidence type="ECO:0000256" key="4">
    <source>
        <dbReference type="ARBA" id="ARBA00022490"/>
    </source>
</evidence>
<evidence type="ECO:0000256" key="1">
    <source>
        <dbReference type="ARBA" id="ARBA00004496"/>
    </source>
</evidence>
<dbReference type="Proteomes" id="UP001164286">
    <property type="component" value="Unassembled WGS sequence"/>
</dbReference>
<feature type="compositionally biased region" description="Pro residues" evidence="8">
    <location>
        <begin position="364"/>
        <end position="378"/>
    </location>
</feature>
<gene>
    <name evidence="9" type="ORF">MKK02DRAFT_44273</name>
</gene>
<evidence type="ECO:0000313" key="10">
    <source>
        <dbReference type="Proteomes" id="UP001164286"/>
    </source>
</evidence>
<feature type="compositionally biased region" description="Polar residues" evidence="8">
    <location>
        <begin position="1017"/>
        <end position="1028"/>
    </location>
</feature>
<evidence type="ECO:0000256" key="6">
    <source>
        <dbReference type="ARBA" id="ARBA00023054"/>
    </source>
</evidence>
<dbReference type="PANTHER" id="PTHR45725">
    <property type="entry name" value="FORMIN HOMOLOGY 2 FAMILY MEMBER"/>
    <property type="match status" value="1"/>
</dbReference>
<feature type="region of interest" description="Disordered" evidence="8">
    <location>
        <begin position="1210"/>
        <end position="1253"/>
    </location>
</feature>
<evidence type="ECO:0000256" key="8">
    <source>
        <dbReference type="SAM" id="MobiDB-lite"/>
    </source>
</evidence>
<feature type="compositionally biased region" description="Pro residues" evidence="8">
    <location>
        <begin position="341"/>
        <end position="357"/>
    </location>
</feature>
<keyword evidence="4 7" id="KW-0963">Cytoplasm</keyword>
<evidence type="ECO:0000256" key="7">
    <source>
        <dbReference type="RuleBase" id="RU049441"/>
    </source>
</evidence>
<dbReference type="InterPro" id="IPR025279">
    <property type="entry name" value="NST1"/>
</dbReference>
<dbReference type="RefSeq" id="XP_052945360.1">
    <property type="nucleotide sequence ID" value="XM_053092868.1"/>
</dbReference>
<feature type="region of interest" description="Disordered" evidence="8">
    <location>
        <begin position="1311"/>
        <end position="1380"/>
    </location>
</feature>
<feature type="compositionally biased region" description="Basic and acidic residues" evidence="8">
    <location>
        <begin position="772"/>
        <end position="788"/>
    </location>
</feature>
<organism evidence="9 10">
    <name type="scientific">Dioszegia hungarica</name>
    <dbReference type="NCBI Taxonomy" id="4972"/>
    <lineage>
        <taxon>Eukaryota</taxon>
        <taxon>Fungi</taxon>
        <taxon>Dikarya</taxon>
        <taxon>Basidiomycota</taxon>
        <taxon>Agaricomycotina</taxon>
        <taxon>Tremellomycetes</taxon>
        <taxon>Tremellales</taxon>
        <taxon>Bulleribasidiaceae</taxon>
        <taxon>Dioszegia</taxon>
    </lineage>
</organism>
<comment type="similarity">
    <text evidence="2 7">Belongs to the NST1 family.</text>
</comment>
<feature type="compositionally biased region" description="Acidic residues" evidence="8">
    <location>
        <begin position="297"/>
        <end position="312"/>
    </location>
</feature>
<feature type="compositionally biased region" description="Low complexity" evidence="8">
    <location>
        <begin position="1371"/>
        <end position="1380"/>
    </location>
</feature>
<feature type="compositionally biased region" description="Basic and acidic residues" evidence="8">
    <location>
        <begin position="980"/>
        <end position="1000"/>
    </location>
</feature>
<feature type="region of interest" description="Disordered" evidence="8">
    <location>
        <begin position="703"/>
        <end position="731"/>
    </location>
</feature>
<feature type="compositionally biased region" description="Low complexity" evidence="8">
    <location>
        <begin position="379"/>
        <end position="438"/>
    </location>
</feature>
<evidence type="ECO:0000256" key="5">
    <source>
        <dbReference type="ARBA" id="ARBA00023016"/>
    </source>
</evidence>
<comment type="caution">
    <text evidence="9">The sequence shown here is derived from an EMBL/GenBank/DDBJ whole genome shotgun (WGS) entry which is preliminary data.</text>
</comment>
<feature type="region of interest" description="Disordered" evidence="8">
    <location>
        <begin position="766"/>
        <end position="1095"/>
    </location>
</feature>
<feature type="region of interest" description="Disordered" evidence="8">
    <location>
        <begin position="1399"/>
        <end position="1451"/>
    </location>
</feature>
<dbReference type="PANTHER" id="PTHR45725:SF18">
    <property type="entry name" value="ORC1-LIKE AAA ATPASE DOMAIN-CONTAINING PROTEIN"/>
    <property type="match status" value="1"/>
</dbReference>
<feature type="compositionally biased region" description="Acidic residues" evidence="8">
    <location>
        <begin position="592"/>
        <end position="631"/>
    </location>
</feature>
<feature type="compositionally biased region" description="Low complexity" evidence="8">
    <location>
        <begin position="1085"/>
        <end position="1095"/>
    </location>
</feature>
<protein>
    <recommendedName>
        <fullName evidence="3 7">Stress response protein NST1</fullName>
    </recommendedName>
</protein>
<keyword evidence="6 7" id="KW-0175">Coiled coil</keyword>
<name>A0AA38H896_9TREE</name>
<feature type="compositionally biased region" description="Basic and acidic residues" evidence="8">
    <location>
        <begin position="820"/>
        <end position="967"/>
    </location>
</feature>
<comment type="function">
    <text evidence="7">May act as a negative regulator of salt tolerance.</text>
</comment>
<feature type="compositionally biased region" description="Acidic residues" evidence="8">
    <location>
        <begin position="709"/>
        <end position="724"/>
    </location>
</feature>
<evidence type="ECO:0000256" key="2">
    <source>
        <dbReference type="ARBA" id="ARBA00007112"/>
    </source>
</evidence>
<keyword evidence="5 7" id="KW-0346">Stress response</keyword>
<feature type="region of interest" description="Disordered" evidence="8">
    <location>
        <begin position="1117"/>
        <end position="1158"/>
    </location>
</feature>
<accession>A0AA38H896</accession>
<dbReference type="GeneID" id="77732073"/>
<dbReference type="GO" id="GO:0005737">
    <property type="term" value="C:cytoplasm"/>
    <property type="evidence" value="ECO:0007669"/>
    <property type="project" value="UniProtKB-SubCell"/>
</dbReference>
<feature type="compositionally biased region" description="Basic and acidic residues" evidence="8">
    <location>
        <begin position="797"/>
        <end position="810"/>
    </location>
</feature>
<feature type="compositionally biased region" description="Basic and acidic residues" evidence="8">
    <location>
        <begin position="579"/>
        <end position="589"/>
    </location>
</feature>
<feature type="region of interest" description="Disordered" evidence="8">
    <location>
        <begin position="579"/>
        <end position="649"/>
    </location>
</feature>
<feature type="compositionally biased region" description="Basic residues" evidence="8">
    <location>
        <begin position="324"/>
        <end position="333"/>
    </location>
</feature>
<proteinExistence type="inferred from homology"/>
<dbReference type="EMBL" id="JAKWFO010000005">
    <property type="protein sequence ID" value="KAI9635583.1"/>
    <property type="molecule type" value="Genomic_DNA"/>
</dbReference>
<feature type="compositionally biased region" description="Low complexity" evidence="8">
    <location>
        <begin position="1323"/>
        <end position="1352"/>
    </location>
</feature>
<sequence>MSGQPPSNVQPGLSKSAAKKKAKKAAAKAASSTAYPAASSTGPAGLAGGDAAYLTGEVPLTLDPHLYPAHSNYHPSATGFHASLPPLDPALFNFPPGAFPQGAYPVDVQYETATYYDDVEVPLPNANGTGPFSLPFPLDYNSLSAFGQPNGNSLSTLASNLNITHEDLVEVANELYRRMQEPSFGQDDPYWSNLSPHVRHFIREAVPYDTQTAAAARNQQTGSLEQRMMQAMAQKIVSAASEGMGIPKNLSANILAGVGVGVNGRAVFQGHPPPPPQPPTAASVAEQLGFRRHPDAQEEEDYEDEFDLDDGEYAAGANGDPPKKKNKKKKKRAAVQEVPPVQVPPPAAKQPPRPPSAPLQQPVLNPPPPPATPAPAPALAPAHSAHPTPSSRAAGKQPMPTAATGAPAAHPPSAATTAPARSARAAGKAPASSAPPANHHGHNHPHPPAKPAAKGKAPAPAPPAKIWTQSSAQDRENIRRFWLELNEAERRDLLQIEKDAVLRKMKEQHRHACGCAVCGRKKVNIEMELDQLYEQYYDELRLYAAEQRAASVGHRAQPPGAGPFPGSVEVDATGTVTKFDHRAPEHAYYQDDGLEDEGSELEEEYDGEDDEELDDEDLGSDEAEAGDDIDEPPPARAIRKPPARAAAPRAEGAEDFLAFGNSLATIKGGILTVADDLLKNDGARFLEMMEQLAVARVVREEQNVRDMQEETDDEDYDEAEEPLTEEQKMEEGRRMFQIFAARMFEQRVLQAYREKVAKQREEQLLLELEQEENVKKNKEERKAKEAQKKKDKKRMQKEKADKDKADRDAAQAEEIAAARLKAEEAERERLKRTEEERIRREAVKKAASEEAARQAAERKRRQQEEKEREEEAARKKKEKEDKARKEREARDKELKEKERKEKEERAAKEKADKAERDRLAKEKAEKERLAKEAREAAEKERLAKVEAERQEKVRRDEIARKERDAAELAKALAAQQAARVKAEKAAADKAAADKAAREKLAASTSAAPIPIKPRAASSRNGPTHTTPPAEQLSPIKSVGGSRPPAGPSTGRTPQKTPQAYFPQPMPAGSYPTRMPMGPGFGGTPGFRPSAPSGSFNPSVSPVFSPVVPLSGTSLSPNPPVRGFHPEPSPPFDHPRSAAIGMGFPMKPPGLAGPSHRLSSMEENYSETPIGAPRSVSTGDVNHLNLSGLTLEDYRPSAAIGAPGSAALGVGSAPGSAIGRTQPASLASTSASVSTNPTSAPLASGSRSPKGPERILGSAALLSTDDEIVSPPTRRSIHVNGWEAASMLPSLPPAPSGASRWSAGSSIWGASVAESPWSAPPPSSMSGPPGLPGLPSLHNQLPQHPHQLPHSLGPGPGGLRQPSGAGAGGSGPTSAPTASSFGGLGGGFGGAFAGGLFSPPVTAGPVPPGAGAGVGQTGKESQAQQIPGQTQQGGGQPGFGGFGMSQDKYHHH</sequence>
<feature type="compositionally biased region" description="Polar residues" evidence="8">
    <location>
        <begin position="1"/>
        <end position="13"/>
    </location>
</feature>
<evidence type="ECO:0000256" key="3">
    <source>
        <dbReference type="ARBA" id="ARBA00020733"/>
    </source>
</evidence>
<reference evidence="9" key="1">
    <citation type="journal article" date="2022" name="G3 (Bethesda)">
        <title>High quality genome of the basidiomycete yeast Dioszegia hungarica PDD-24b-2 isolated from cloud water.</title>
        <authorList>
            <person name="Jarrige D."/>
            <person name="Haridas S."/>
            <person name="Bleykasten-Grosshans C."/>
            <person name="Joly M."/>
            <person name="Nadalig T."/>
            <person name="Sancelme M."/>
            <person name="Vuilleumier S."/>
            <person name="Grigoriev I.V."/>
            <person name="Amato P."/>
            <person name="Bringel F."/>
        </authorList>
    </citation>
    <scope>NUCLEOTIDE SEQUENCE</scope>
    <source>
        <strain evidence="9">PDD-24b-2</strain>
    </source>
</reference>